<gene>
    <name evidence="4" type="ORF">FAK_29470</name>
</gene>
<evidence type="ECO:0000313" key="4">
    <source>
        <dbReference type="EMBL" id="BEQ15881.1"/>
    </source>
</evidence>
<sequence length="383" mass="42268">MKLLLWHWGRRGGGPMYTYEMARALSTLPSLQVHLSLSRQSELLKESQELGLPGWPVDTYTGPMDALRASLRLPRLRRKFSAYLDRERFDWVCCTMTHLWNPFMLKGVRQSGARYLLVLHDARHHPGERYPLLGRMLKSEVNRADLVVTLSEYVRSQAIETFKLQPANVCVIPHGPFFYGRPRTPASAPPAKMPMRLLFFGRILPYKGLDLLVEAMRLLKRDFPEVKLIVAGQGNLGEGNRKALAELGAKVVNRWLASEEVSAIIAEGDLLVAPYTSASQSGVLPLAYAHALPVVATEVGGLREQVLPGVTGLLSGPPDPASLARTIARVISDPALYARLSAGASEYAAQSIAWPGLARQLASAMEQTGKRMSSPHRLRPVPA</sequence>
<dbReference type="Pfam" id="PF13692">
    <property type="entry name" value="Glyco_trans_1_4"/>
    <property type="match status" value="1"/>
</dbReference>
<dbReference type="Pfam" id="PF13439">
    <property type="entry name" value="Glyco_transf_4"/>
    <property type="match status" value="1"/>
</dbReference>
<dbReference type="InterPro" id="IPR028098">
    <property type="entry name" value="Glyco_trans_4-like_N"/>
</dbReference>
<dbReference type="Gene3D" id="3.40.50.2000">
    <property type="entry name" value="Glycogen Phosphorylase B"/>
    <property type="match status" value="2"/>
</dbReference>
<proteinExistence type="predicted"/>
<accession>A0AAU9EPS8</accession>
<reference evidence="5" key="1">
    <citation type="journal article" date="2023" name="Arch. Microbiol.">
        <title>Desulfoferula mesophilus gen. nov. sp. nov., a mesophilic sulfate-reducing bacterium isolated from a brackish lake sediment.</title>
        <authorList>
            <person name="Watanabe T."/>
            <person name="Yabe T."/>
            <person name="Tsuji J.M."/>
            <person name="Fukui M."/>
        </authorList>
    </citation>
    <scope>NUCLEOTIDE SEQUENCE [LARGE SCALE GENOMIC DNA]</scope>
    <source>
        <strain evidence="5">12FAK</strain>
    </source>
</reference>
<dbReference type="PANTHER" id="PTHR12526:SF510">
    <property type="entry name" value="D-INOSITOL 3-PHOSPHATE GLYCOSYLTRANSFERASE"/>
    <property type="match status" value="1"/>
</dbReference>
<feature type="domain" description="Glycosyltransferase subfamily 4-like N-terminal" evidence="3">
    <location>
        <begin position="12"/>
        <end position="175"/>
    </location>
</feature>
<name>A0AAU9EPS8_9BACT</name>
<dbReference type="CDD" id="cd03801">
    <property type="entry name" value="GT4_PimA-like"/>
    <property type="match status" value="1"/>
</dbReference>
<evidence type="ECO:0000256" key="1">
    <source>
        <dbReference type="ARBA" id="ARBA00022676"/>
    </source>
</evidence>
<keyword evidence="2" id="KW-0808">Transferase</keyword>
<dbReference type="EMBL" id="AP028679">
    <property type="protein sequence ID" value="BEQ15881.1"/>
    <property type="molecule type" value="Genomic_DNA"/>
</dbReference>
<dbReference type="Proteomes" id="UP001366166">
    <property type="component" value="Chromosome"/>
</dbReference>
<organism evidence="4 5">
    <name type="scientific">Desulfoferula mesophila</name>
    <dbReference type="NCBI Taxonomy" id="3058419"/>
    <lineage>
        <taxon>Bacteria</taxon>
        <taxon>Pseudomonadati</taxon>
        <taxon>Thermodesulfobacteriota</taxon>
        <taxon>Desulfarculia</taxon>
        <taxon>Desulfarculales</taxon>
        <taxon>Desulfarculaceae</taxon>
        <taxon>Desulfoferula</taxon>
    </lineage>
</organism>
<dbReference type="KEGG" id="dmp:FAK_29470"/>
<dbReference type="PANTHER" id="PTHR12526">
    <property type="entry name" value="GLYCOSYLTRANSFERASE"/>
    <property type="match status" value="1"/>
</dbReference>
<evidence type="ECO:0000313" key="5">
    <source>
        <dbReference type="Proteomes" id="UP001366166"/>
    </source>
</evidence>
<keyword evidence="5" id="KW-1185">Reference proteome</keyword>
<dbReference type="GO" id="GO:0016757">
    <property type="term" value="F:glycosyltransferase activity"/>
    <property type="evidence" value="ECO:0007669"/>
    <property type="project" value="UniProtKB-KW"/>
</dbReference>
<protein>
    <recommendedName>
        <fullName evidence="3">Glycosyltransferase subfamily 4-like N-terminal domain-containing protein</fullName>
    </recommendedName>
</protein>
<dbReference type="SUPFAM" id="SSF53756">
    <property type="entry name" value="UDP-Glycosyltransferase/glycogen phosphorylase"/>
    <property type="match status" value="1"/>
</dbReference>
<evidence type="ECO:0000256" key="2">
    <source>
        <dbReference type="ARBA" id="ARBA00022679"/>
    </source>
</evidence>
<dbReference type="AlphaFoldDB" id="A0AAU9EPS8"/>
<evidence type="ECO:0000259" key="3">
    <source>
        <dbReference type="Pfam" id="PF13439"/>
    </source>
</evidence>
<keyword evidence="1" id="KW-0328">Glycosyltransferase</keyword>